<gene>
    <name evidence="7" type="ORF">FB192DRAFT_1163101</name>
</gene>
<evidence type="ECO:0000256" key="3">
    <source>
        <dbReference type="ARBA" id="ARBA00022786"/>
    </source>
</evidence>
<evidence type="ECO:0000256" key="5">
    <source>
        <dbReference type="SAM" id="MobiDB-lite"/>
    </source>
</evidence>
<dbReference type="CDD" id="cd00200">
    <property type="entry name" value="WD40"/>
    <property type="match status" value="1"/>
</dbReference>
<evidence type="ECO:0000256" key="2">
    <source>
        <dbReference type="ARBA" id="ARBA00022737"/>
    </source>
</evidence>
<dbReference type="Gene3D" id="2.130.10.10">
    <property type="entry name" value="YVTN repeat-like/Quinoprotein amine dehydrogenase"/>
    <property type="match status" value="3"/>
</dbReference>
<accession>A0A8H4B9G3</accession>
<feature type="repeat" description="WD" evidence="4">
    <location>
        <begin position="538"/>
        <end position="564"/>
    </location>
</feature>
<dbReference type="PANTHER" id="PTHR19872:SF9">
    <property type="entry name" value="UBIQUITIN-BINDING SDF UBIQUITIN LIGASE COMPLEX SUBUNIT"/>
    <property type="match status" value="1"/>
</dbReference>
<dbReference type="InterPro" id="IPR001810">
    <property type="entry name" value="F-box_dom"/>
</dbReference>
<dbReference type="InterPro" id="IPR011047">
    <property type="entry name" value="Quinoprotein_ADH-like_sf"/>
</dbReference>
<dbReference type="InterPro" id="IPR020472">
    <property type="entry name" value="WD40_PAC1"/>
</dbReference>
<dbReference type="PANTHER" id="PTHR19872">
    <property type="entry name" value="UBIQUITIN LIGASE SPECIFICITY FACTOR/HREP PROTEIN"/>
    <property type="match status" value="1"/>
</dbReference>
<evidence type="ECO:0000313" key="7">
    <source>
        <dbReference type="EMBL" id="KAF1797754.1"/>
    </source>
</evidence>
<evidence type="ECO:0000313" key="8">
    <source>
        <dbReference type="Proteomes" id="UP000469890"/>
    </source>
</evidence>
<dbReference type="InterPro" id="IPR051075">
    <property type="entry name" value="SCF_subunit_WD-repeat"/>
</dbReference>
<dbReference type="Gene3D" id="1.20.1280.50">
    <property type="match status" value="1"/>
</dbReference>
<evidence type="ECO:0000256" key="1">
    <source>
        <dbReference type="ARBA" id="ARBA00022574"/>
    </source>
</evidence>
<feature type="compositionally biased region" description="Low complexity" evidence="5">
    <location>
        <begin position="470"/>
        <end position="493"/>
    </location>
</feature>
<evidence type="ECO:0000256" key="4">
    <source>
        <dbReference type="PROSITE-ProRule" id="PRU00221"/>
    </source>
</evidence>
<dbReference type="AlphaFoldDB" id="A0A8H4B9G3"/>
<dbReference type="SUPFAM" id="SSF81383">
    <property type="entry name" value="F-box domain"/>
    <property type="match status" value="1"/>
</dbReference>
<feature type="repeat" description="WD" evidence="4">
    <location>
        <begin position="565"/>
        <end position="604"/>
    </location>
</feature>
<comment type="caution">
    <text evidence="7">The sequence shown here is derived from an EMBL/GenBank/DDBJ whole genome shotgun (WGS) entry which is preliminary data.</text>
</comment>
<dbReference type="Proteomes" id="UP000469890">
    <property type="component" value="Unassembled WGS sequence"/>
</dbReference>
<dbReference type="Pfam" id="PF00400">
    <property type="entry name" value="WD40"/>
    <property type="match status" value="7"/>
</dbReference>
<dbReference type="PROSITE" id="PS00678">
    <property type="entry name" value="WD_REPEATS_1"/>
    <property type="match status" value="5"/>
</dbReference>
<keyword evidence="2" id="KW-0677">Repeat</keyword>
<feature type="repeat" description="WD" evidence="4">
    <location>
        <begin position="605"/>
        <end position="644"/>
    </location>
</feature>
<dbReference type="SMART" id="SM00320">
    <property type="entry name" value="WD40"/>
    <property type="match status" value="7"/>
</dbReference>
<dbReference type="PROSITE" id="PS50082">
    <property type="entry name" value="WD_REPEATS_2"/>
    <property type="match status" value="7"/>
</dbReference>
<feature type="compositionally biased region" description="Polar residues" evidence="5">
    <location>
        <begin position="494"/>
        <end position="515"/>
    </location>
</feature>
<dbReference type="PROSITE" id="PS50294">
    <property type="entry name" value="WD_REPEATS_REGION"/>
    <property type="match status" value="6"/>
</dbReference>
<feature type="region of interest" description="Disordered" evidence="5">
    <location>
        <begin position="470"/>
        <end position="515"/>
    </location>
</feature>
<sequence>MGDKDNDKQTHPFLSKHVPSQISNTQKLCYRHRPDLVKNRGPDEFIHVQAIQTQMEKLATSDKEAISHIWSLFAAAPADQRTLILKGLVSTCCMPQLSFLHNVTKPLLRIDFVSILPIEVVLSIFSYLDATTLCHAAQVSQTWKKLADDDSLWHKMCEQHIDKKCAKCGWGLPLLDKTRSQAVRKRPLLTPIQLACGPSSANENSSTSNKRRKSNNHHDSKIATITPIMQQQQSSPLPPPPPPSPPTAVAKRPWKDVYSERLVVERNWRNNNHTLLTLQGGHTDGVMCVQFDEILKIVVTGSFDKTVCVWDLDTGALRQTLRGHSRCVRALQFDDAKLVTGAMDNTLKIWNYQTGQCIRTLEGHTGGVLGLHFDSRILASGSTDHTIRLWNFQVGECYTLLGHTEWVNSVRICHQGTMLVSSSDDATVRLWDLQTRSCTRVYRGHVGQVQVALPSPHGFTHRLAVHPTSSSLASPASSTSSTSSATSSSVSTSLQQQQRPGCATSRTSNSLNYNAATPNNVQPFPSLAAHKKSIEASDAPIIISSALDNTIKIWDAATGACLKTLFGHVQGIWGLAFDKLRIVSGSHDKTIRVWDTETATCLYALEGHHGPVTAIALSDTKIISASDDGQVKIWDFGFNNNVNK</sequence>
<evidence type="ECO:0000259" key="6">
    <source>
        <dbReference type="PROSITE" id="PS50181"/>
    </source>
</evidence>
<dbReference type="InterPro" id="IPR015943">
    <property type="entry name" value="WD40/YVTN_repeat-like_dom_sf"/>
</dbReference>
<feature type="repeat" description="WD" evidence="4">
    <location>
        <begin position="279"/>
        <end position="320"/>
    </location>
</feature>
<dbReference type="CDD" id="cd22147">
    <property type="entry name" value="F-box_SpPof1-like"/>
    <property type="match status" value="1"/>
</dbReference>
<name>A0A8H4B9G3_MUCCL</name>
<feature type="domain" description="F-box" evidence="6">
    <location>
        <begin position="110"/>
        <end position="156"/>
    </location>
</feature>
<feature type="repeat" description="WD" evidence="4">
    <location>
        <begin position="361"/>
        <end position="400"/>
    </location>
</feature>
<dbReference type="Pfam" id="PF12937">
    <property type="entry name" value="F-box-like"/>
    <property type="match status" value="1"/>
</dbReference>
<keyword evidence="1 4" id="KW-0853">WD repeat</keyword>
<dbReference type="PROSITE" id="PS50181">
    <property type="entry name" value="FBOX"/>
    <property type="match status" value="1"/>
</dbReference>
<dbReference type="SMART" id="SM00256">
    <property type="entry name" value="FBOX"/>
    <property type="match status" value="1"/>
</dbReference>
<keyword evidence="3" id="KW-0833">Ubl conjugation pathway</keyword>
<feature type="compositionally biased region" description="Pro residues" evidence="5">
    <location>
        <begin position="236"/>
        <end position="246"/>
    </location>
</feature>
<feature type="repeat" description="WD" evidence="4">
    <location>
        <begin position="321"/>
        <end position="360"/>
    </location>
</feature>
<dbReference type="InterPro" id="IPR036047">
    <property type="entry name" value="F-box-like_dom_sf"/>
</dbReference>
<feature type="region of interest" description="Disordered" evidence="5">
    <location>
        <begin position="194"/>
        <end position="252"/>
    </location>
</feature>
<protein>
    <submittedName>
        <fullName evidence="7">Quinon protein alcohol dehydrogenase-like superfamily</fullName>
    </submittedName>
</protein>
<proteinExistence type="predicted"/>
<dbReference type="SUPFAM" id="SSF50998">
    <property type="entry name" value="Quinoprotein alcohol dehydrogenase-like"/>
    <property type="match status" value="1"/>
</dbReference>
<reference evidence="7 8" key="1">
    <citation type="submission" date="2019-09" db="EMBL/GenBank/DDBJ databases">
        <authorList>
            <consortium name="DOE Joint Genome Institute"/>
            <person name="Mondo S.J."/>
            <person name="Navarro-Mendoza M.I."/>
            <person name="Perez-Arques C."/>
            <person name="Panchal S."/>
            <person name="Nicolas F.E."/>
            <person name="Ganguly P."/>
            <person name="Pangilinan J."/>
            <person name="Grigoriev I."/>
            <person name="Heitman J."/>
            <person name="Sanya K."/>
            <person name="Garre V."/>
        </authorList>
    </citation>
    <scope>NUCLEOTIDE SEQUENCE [LARGE SCALE GENOMIC DNA]</scope>
    <source>
        <strain evidence="7 8">MU402</strain>
    </source>
</reference>
<dbReference type="EMBL" id="JAAECE010000008">
    <property type="protein sequence ID" value="KAF1797754.1"/>
    <property type="molecule type" value="Genomic_DNA"/>
</dbReference>
<feature type="repeat" description="WD" evidence="4">
    <location>
        <begin position="400"/>
        <end position="441"/>
    </location>
</feature>
<organism evidence="7 8">
    <name type="scientific">Mucor circinelloides f. lusitanicus</name>
    <name type="common">Mucor racemosus var. lusitanicus</name>
    <dbReference type="NCBI Taxonomy" id="29924"/>
    <lineage>
        <taxon>Eukaryota</taxon>
        <taxon>Fungi</taxon>
        <taxon>Fungi incertae sedis</taxon>
        <taxon>Mucoromycota</taxon>
        <taxon>Mucoromycotina</taxon>
        <taxon>Mucoromycetes</taxon>
        <taxon>Mucorales</taxon>
        <taxon>Mucorineae</taxon>
        <taxon>Mucoraceae</taxon>
        <taxon>Mucor</taxon>
    </lineage>
</organism>
<dbReference type="PRINTS" id="PR00320">
    <property type="entry name" value="GPROTEINBRPT"/>
</dbReference>
<dbReference type="InterPro" id="IPR001680">
    <property type="entry name" value="WD40_rpt"/>
</dbReference>
<dbReference type="InterPro" id="IPR019775">
    <property type="entry name" value="WD40_repeat_CS"/>
</dbReference>